<organism evidence="2 3">
    <name type="scientific">Pleurodeles waltl</name>
    <name type="common">Iberian ribbed newt</name>
    <dbReference type="NCBI Taxonomy" id="8319"/>
    <lineage>
        <taxon>Eukaryota</taxon>
        <taxon>Metazoa</taxon>
        <taxon>Chordata</taxon>
        <taxon>Craniata</taxon>
        <taxon>Vertebrata</taxon>
        <taxon>Euteleostomi</taxon>
        <taxon>Amphibia</taxon>
        <taxon>Batrachia</taxon>
        <taxon>Caudata</taxon>
        <taxon>Salamandroidea</taxon>
        <taxon>Salamandridae</taxon>
        <taxon>Pleurodelinae</taxon>
        <taxon>Pleurodeles</taxon>
    </lineage>
</organism>
<gene>
    <name evidence="2" type="ORF">NDU88_006420</name>
</gene>
<feature type="compositionally biased region" description="Basic and acidic residues" evidence="1">
    <location>
        <begin position="1"/>
        <end position="16"/>
    </location>
</feature>
<feature type="region of interest" description="Disordered" evidence="1">
    <location>
        <begin position="1"/>
        <end position="27"/>
    </location>
</feature>
<proteinExistence type="predicted"/>
<sequence>MRDGGKIAKKKKDDMGKRHKRWTSQKPAVRVEANGEWGAARAAMRNQRSERHRDLGTLISKEAQNNTMRTTKGWIGEHWEKMEEHEAETEVCEEEIGQEPGVSQGHKDAKASPTTVKEDPGLRQV</sequence>
<name>A0AAV7TEB0_PLEWA</name>
<comment type="caution">
    <text evidence="2">The sequence shown here is derived from an EMBL/GenBank/DDBJ whole genome shotgun (WGS) entry which is preliminary data.</text>
</comment>
<evidence type="ECO:0000313" key="2">
    <source>
        <dbReference type="EMBL" id="KAJ1174600.1"/>
    </source>
</evidence>
<feature type="region of interest" description="Disordered" evidence="1">
    <location>
        <begin position="84"/>
        <end position="125"/>
    </location>
</feature>
<feature type="compositionally biased region" description="Acidic residues" evidence="1">
    <location>
        <begin position="85"/>
        <end position="97"/>
    </location>
</feature>
<evidence type="ECO:0000313" key="3">
    <source>
        <dbReference type="Proteomes" id="UP001066276"/>
    </source>
</evidence>
<protein>
    <submittedName>
        <fullName evidence="2">Uncharacterized protein</fullName>
    </submittedName>
</protein>
<dbReference type="Proteomes" id="UP001066276">
    <property type="component" value="Chromosome 4_1"/>
</dbReference>
<dbReference type="AlphaFoldDB" id="A0AAV7TEB0"/>
<reference evidence="2" key="1">
    <citation type="journal article" date="2022" name="bioRxiv">
        <title>Sequencing and chromosome-scale assembly of the giantPleurodeles waltlgenome.</title>
        <authorList>
            <person name="Brown T."/>
            <person name="Elewa A."/>
            <person name="Iarovenko S."/>
            <person name="Subramanian E."/>
            <person name="Araus A.J."/>
            <person name="Petzold A."/>
            <person name="Susuki M."/>
            <person name="Suzuki K.-i.T."/>
            <person name="Hayashi T."/>
            <person name="Toyoda A."/>
            <person name="Oliveira C."/>
            <person name="Osipova E."/>
            <person name="Leigh N.D."/>
            <person name="Simon A."/>
            <person name="Yun M.H."/>
        </authorList>
    </citation>
    <scope>NUCLEOTIDE SEQUENCE</scope>
    <source>
        <strain evidence="2">20211129_DDA</strain>
        <tissue evidence="2">Liver</tissue>
    </source>
</reference>
<dbReference type="EMBL" id="JANPWB010000007">
    <property type="protein sequence ID" value="KAJ1174600.1"/>
    <property type="molecule type" value="Genomic_DNA"/>
</dbReference>
<keyword evidence="3" id="KW-1185">Reference proteome</keyword>
<evidence type="ECO:0000256" key="1">
    <source>
        <dbReference type="SAM" id="MobiDB-lite"/>
    </source>
</evidence>
<accession>A0AAV7TEB0</accession>
<feature type="compositionally biased region" description="Basic and acidic residues" evidence="1">
    <location>
        <begin position="105"/>
        <end position="125"/>
    </location>
</feature>
<feature type="region of interest" description="Disordered" evidence="1">
    <location>
        <begin position="45"/>
        <end position="70"/>
    </location>
</feature>